<dbReference type="Proteomes" id="UP000620104">
    <property type="component" value="Unassembled WGS sequence"/>
</dbReference>
<comment type="caution">
    <text evidence="8">The sequence shown here is derived from an EMBL/GenBank/DDBJ whole genome shotgun (WGS) entry which is preliminary data.</text>
</comment>
<evidence type="ECO:0000313" key="8">
    <source>
        <dbReference type="EMBL" id="GHJ85764.1"/>
    </source>
</evidence>
<evidence type="ECO:0000256" key="3">
    <source>
        <dbReference type="ARBA" id="ARBA00006425"/>
    </source>
</evidence>
<dbReference type="PANTHER" id="PTHR46281">
    <property type="entry name" value="CYTOCHROME C OXIDASE SUBUNIT 6B"/>
    <property type="match status" value="1"/>
</dbReference>
<sequence>MAPTRIPLIRHRYRADTKNKRSAPACDLVRASRGARTGTAASCTIAPTAAQCVSSQVSSLAVFGNTTGQDTQHPPYQGIPYTMAEKSENTYVLQTAGFDARFPECNQTKHWYQNYVDYHKCINAKGEDFAPCKQFKRAYQSLCPNEWAAAWDEQREEGKFPTSLKP</sequence>
<comment type="subcellular location">
    <subcellularLocation>
        <location evidence="1">Mitochondrion</location>
    </subcellularLocation>
</comment>
<accession>A0A8H3YDV9</accession>
<comment type="pathway">
    <text evidence="2">Energy metabolism; oxidative phosphorylation.</text>
</comment>
<dbReference type="GO" id="GO:0006123">
    <property type="term" value="P:mitochondrial electron transport, cytochrome c to oxygen"/>
    <property type="evidence" value="ECO:0007669"/>
    <property type="project" value="UniProtKB-ARBA"/>
</dbReference>
<evidence type="ECO:0000256" key="1">
    <source>
        <dbReference type="ARBA" id="ARBA00004173"/>
    </source>
</evidence>
<dbReference type="Pfam" id="PF02297">
    <property type="entry name" value="COX6B"/>
    <property type="match status" value="1"/>
</dbReference>
<dbReference type="Gene3D" id="1.10.10.140">
    <property type="entry name" value="Cytochrome c oxidase, subunit VIb"/>
    <property type="match status" value="1"/>
</dbReference>
<evidence type="ECO:0000256" key="5">
    <source>
        <dbReference type="ARBA" id="ARBA00023157"/>
    </source>
</evidence>
<dbReference type="InterPro" id="IPR036549">
    <property type="entry name" value="CX6/COA6-like_sf"/>
</dbReference>
<protein>
    <recommendedName>
        <fullName evidence="6">Cytochrome c oxidase subunit 12, mitochondrial</fullName>
    </recommendedName>
    <alternativeName>
        <fullName evidence="7">Cytochrome c oxidase polypeptide VIb</fullName>
    </alternativeName>
</protein>
<evidence type="ECO:0000313" key="9">
    <source>
        <dbReference type="Proteomes" id="UP000620104"/>
    </source>
</evidence>
<dbReference type="SUPFAM" id="SSF47694">
    <property type="entry name" value="Cytochrome c oxidase subunit h"/>
    <property type="match status" value="1"/>
</dbReference>
<evidence type="ECO:0000256" key="4">
    <source>
        <dbReference type="ARBA" id="ARBA00023128"/>
    </source>
</evidence>
<evidence type="ECO:0000256" key="6">
    <source>
        <dbReference type="ARBA" id="ARBA00074891"/>
    </source>
</evidence>
<dbReference type="InterPro" id="IPR003213">
    <property type="entry name" value="Cyt_c_oxidase_su6B"/>
</dbReference>
<reference evidence="8" key="1">
    <citation type="submission" date="2020-07" db="EMBL/GenBank/DDBJ databases">
        <title>Draft Genome Sequence of a Deep-Sea Yeast, Naganishia (Cryptococcus) liquefaciens strain N6.</title>
        <authorList>
            <person name="Han Y.W."/>
            <person name="Kajitani R."/>
            <person name="Morimoto H."/>
            <person name="Parhat M."/>
            <person name="Tsubouchi H."/>
            <person name="Bakenova O."/>
            <person name="Ogata M."/>
            <person name="Argunhan B."/>
            <person name="Aoki R."/>
            <person name="Kajiwara S."/>
            <person name="Itoh T."/>
            <person name="Iwasaki H."/>
        </authorList>
    </citation>
    <scope>NUCLEOTIDE SEQUENCE</scope>
    <source>
        <strain evidence="8">N6</strain>
    </source>
</reference>
<proteinExistence type="inferred from homology"/>
<dbReference type="OrthoDB" id="1107506at2759"/>
<dbReference type="InterPro" id="IPR048280">
    <property type="entry name" value="COX6B-like"/>
</dbReference>
<dbReference type="GO" id="GO:0005739">
    <property type="term" value="C:mitochondrion"/>
    <property type="evidence" value="ECO:0007669"/>
    <property type="project" value="UniProtKB-SubCell"/>
</dbReference>
<dbReference type="PROSITE" id="PS51808">
    <property type="entry name" value="CHCH"/>
    <property type="match status" value="1"/>
</dbReference>
<dbReference type="GO" id="GO:0045277">
    <property type="term" value="C:respiratory chain complex IV"/>
    <property type="evidence" value="ECO:0007669"/>
    <property type="project" value="InterPro"/>
</dbReference>
<dbReference type="EMBL" id="BLZA01000013">
    <property type="protein sequence ID" value="GHJ85764.1"/>
    <property type="molecule type" value="Genomic_DNA"/>
</dbReference>
<organism evidence="8 9">
    <name type="scientific">Naganishia liquefaciens</name>
    <dbReference type="NCBI Taxonomy" id="104408"/>
    <lineage>
        <taxon>Eukaryota</taxon>
        <taxon>Fungi</taxon>
        <taxon>Dikarya</taxon>
        <taxon>Basidiomycota</taxon>
        <taxon>Agaricomycotina</taxon>
        <taxon>Tremellomycetes</taxon>
        <taxon>Filobasidiales</taxon>
        <taxon>Filobasidiaceae</taxon>
        <taxon>Naganishia</taxon>
    </lineage>
</organism>
<evidence type="ECO:0000256" key="2">
    <source>
        <dbReference type="ARBA" id="ARBA00004673"/>
    </source>
</evidence>
<name>A0A8H3YDV9_9TREE</name>
<dbReference type="CDD" id="cd00926">
    <property type="entry name" value="Cyt_c_Oxidase_VIb"/>
    <property type="match status" value="1"/>
</dbReference>
<gene>
    <name evidence="8" type="ORF">NliqN6_2166</name>
</gene>
<dbReference type="FunFam" id="1.10.10.140:FF:000001">
    <property type="entry name" value="Cytochrome c oxidase subunit 6B1"/>
    <property type="match status" value="1"/>
</dbReference>
<keyword evidence="9" id="KW-1185">Reference proteome</keyword>
<keyword evidence="5" id="KW-1015">Disulfide bond</keyword>
<dbReference type="PANTHER" id="PTHR46281:SF8">
    <property type="entry name" value="CYTOCHROME C OXIDASE SUBUNIT 12, MITOCHONDRIAL"/>
    <property type="match status" value="1"/>
</dbReference>
<comment type="similarity">
    <text evidence="3">Belongs to the cytochrome c oxidase subunit 6B family.</text>
</comment>
<dbReference type="AlphaFoldDB" id="A0A8H3YDV9"/>
<keyword evidence="4" id="KW-0496">Mitochondrion</keyword>
<evidence type="ECO:0000256" key="7">
    <source>
        <dbReference type="ARBA" id="ARBA00082359"/>
    </source>
</evidence>